<evidence type="ECO:0000259" key="1">
    <source>
        <dbReference type="Pfam" id="PF15862"/>
    </source>
</evidence>
<dbReference type="Ensembl" id="ENSXCOT00000013232.1">
    <property type="protein sequence ID" value="ENSXCOP00000013072.1"/>
    <property type="gene ID" value="ENSXCOG00000009906.1"/>
</dbReference>
<accession>A0A3B5LPY5</accession>
<dbReference type="GO" id="GO:0030619">
    <property type="term" value="F:U1 snRNA binding"/>
    <property type="evidence" value="ECO:0007669"/>
    <property type="project" value="TreeGrafter"/>
</dbReference>
<evidence type="ECO:0000313" key="2">
    <source>
        <dbReference type="Ensembl" id="ENSXCOP00000013072.1"/>
    </source>
</evidence>
<sequence>MAAHGNKFIRLRLFFDYPPPAVVGCRMCWLLVDLNTCRVVADLESVIREKFEFSRSSILSLFIEDCYLPHTESIYVVRDNDNVRCAFSSGVTGRDRSQSDPKLYTPTPARLQLRTRTRRPA</sequence>
<dbReference type="Proteomes" id="UP000261380">
    <property type="component" value="Unplaced"/>
</dbReference>
<dbReference type="GO" id="GO:0000387">
    <property type="term" value="P:spliceosomal snRNP assembly"/>
    <property type="evidence" value="ECO:0007669"/>
    <property type="project" value="TreeGrafter"/>
</dbReference>
<name>A0A3B5LPY5_9TELE</name>
<dbReference type="GeneTree" id="ENSGT00390000004832"/>
<dbReference type="PANTHER" id="PTHR15197:SF0">
    <property type="entry name" value="COILIN"/>
    <property type="match status" value="1"/>
</dbReference>
<organism evidence="2 3">
    <name type="scientific">Xiphophorus couchianus</name>
    <name type="common">Monterrey platyfish</name>
    <dbReference type="NCBI Taxonomy" id="32473"/>
    <lineage>
        <taxon>Eukaryota</taxon>
        <taxon>Metazoa</taxon>
        <taxon>Chordata</taxon>
        <taxon>Craniata</taxon>
        <taxon>Vertebrata</taxon>
        <taxon>Euteleostomi</taxon>
        <taxon>Actinopterygii</taxon>
        <taxon>Neopterygii</taxon>
        <taxon>Teleostei</taxon>
        <taxon>Neoteleostei</taxon>
        <taxon>Acanthomorphata</taxon>
        <taxon>Ovalentaria</taxon>
        <taxon>Atherinomorphae</taxon>
        <taxon>Cyprinodontiformes</taxon>
        <taxon>Poeciliidae</taxon>
        <taxon>Poeciliinae</taxon>
        <taxon>Xiphophorus</taxon>
    </lineage>
</organism>
<keyword evidence="3" id="KW-1185">Reference proteome</keyword>
<dbReference type="Pfam" id="PF15862">
    <property type="entry name" value="Coilin_N"/>
    <property type="match status" value="1"/>
</dbReference>
<dbReference type="InterPro" id="IPR031722">
    <property type="entry name" value="Coilin_N"/>
</dbReference>
<dbReference type="GO" id="GO:0030620">
    <property type="term" value="F:U2 snRNA binding"/>
    <property type="evidence" value="ECO:0007669"/>
    <property type="project" value="TreeGrafter"/>
</dbReference>
<dbReference type="AlphaFoldDB" id="A0A3B5LPY5"/>
<reference evidence="2" key="1">
    <citation type="submission" date="2025-08" db="UniProtKB">
        <authorList>
            <consortium name="Ensembl"/>
        </authorList>
    </citation>
    <scope>IDENTIFICATION</scope>
</reference>
<proteinExistence type="predicted"/>
<dbReference type="PANTHER" id="PTHR15197">
    <property type="entry name" value="COILIN P80"/>
    <property type="match status" value="1"/>
</dbReference>
<evidence type="ECO:0000313" key="3">
    <source>
        <dbReference type="Proteomes" id="UP000261380"/>
    </source>
</evidence>
<protein>
    <recommendedName>
        <fullName evidence="1">Coilin N-terminal domain-containing protein</fullName>
    </recommendedName>
</protein>
<dbReference type="STRING" id="32473.ENSXCOP00000013072"/>
<dbReference type="InterPro" id="IPR024822">
    <property type="entry name" value="Coilin"/>
</dbReference>
<dbReference type="GO" id="GO:0015030">
    <property type="term" value="C:Cajal body"/>
    <property type="evidence" value="ECO:0007669"/>
    <property type="project" value="TreeGrafter"/>
</dbReference>
<reference evidence="2" key="2">
    <citation type="submission" date="2025-09" db="UniProtKB">
        <authorList>
            <consortium name="Ensembl"/>
        </authorList>
    </citation>
    <scope>IDENTIFICATION</scope>
</reference>
<feature type="domain" description="Coilin N-terminal" evidence="1">
    <location>
        <begin position="9"/>
        <end position="97"/>
    </location>
</feature>